<evidence type="ECO:0000313" key="2">
    <source>
        <dbReference type="Proteomes" id="UP000246005"/>
    </source>
</evidence>
<dbReference type="Gene3D" id="1.20.1290.10">
    <property type="entry name" value="AhpD-like"/>
    <property type="match status" value="1"/>
</dbReference>
<name>A0A316I432_9PSEU</name>
<dbReference type="EMBL" id="QGHB01000004">
    <property type="protein sequence ID" value="PWK87140.1"/>
    <property type="molecule type" value="Genomic_DNA"/>
</dbReference>
<keyword evidence="1" id="KW-0575">Peroxidase</keyword>
<dbReference type="Proteomes" id="UP000246005">
    <property type="component" value="Unassembled WGS sequence"/>
</dbReference>
<dbReference type="InterPro" id="IPR029032">
    <property type="entry name" value="AhpD-like"/>
</dbReference>
<keyword evidence="1" id="KW-0560">Oxidoreductase</keyword>
<accession>A0A316I432</accession>
<dbReference type="InterPro" id="IPR004675">
    <property type="entry name" value="AhpD_core"/>
</dbReference>
<proteinExistence type="predicted"/>
<comment type="caution">
    <text evidence="1">The sequence shown here is derived from an EMBL/GenBank/DDBJ whole genome shotgun (WGS) entry which is preliminary data.</text>
</comment>
<sequence>MRLGVLEHGHGRAARWFQKIVVTLMGHEVDDVVKTAMHRPGFFGRHFFAYGQEVLRGPSFWTVAEREHLAAVSSELNECPFCVRVHSETARLAGHHDVRPELAAVITFITLLNRGGVTAADAAAVRAAGVPVEALVEALHVNTIFNIVNRLGNAFGWSWDSDEHVHAAARVIQRTRYRLPGLVLR</sequence>
<evidence type="ECO:0000313" key="1">
    <source>
        <dbReference type="EMBL" id="PWK87140.1"/>
    </source>
</evidence>
<gene>
    <name evidence="1" type="ORF">C8D88_104301</name>
</gene>
<protein>
    <submittedName>
        <fullName evidence="1">AhpD family alkylhydroperoxidase</fullName>
    </submittedName>
</protein>
<dbReference type="AlphaFoldDB" id="A0A316I432"/>
<organism evidence="1 2">
    <name type="scientific">Lentzea atacamensis</name>
    <dbReference type="NCBI Taxonomy" id="531938"/>
    <lineage>
        <taxon>Bacteria</taxon>
        <taxon>Bacillati</taxon>
        <taxon>Actinomycetota</taxon>
        <taxon>Actinomycetes</taxon>
        <taxon>Pseudonocardiales</taxon>
        <taxon>Pseudonocardiaceae</taxon>
        <taxon>Lentzea</taxon>
    </lineage>
</organism>
<dbReference type="SUPFAM" id="SSF69118">
    <property type="entry name" value="AhpD-like"/>
    <property type="match status" value="1"/>
</dbReference>
<reference evidence="1 2" key="1">
    <citation type="submission" date="2018-05" db="EMBL/GenBank/DDBJ databases">
        <title>Genomic Encyclopedia of Type Strains, Phase IV (KMG-IV): sequencing the most valuable type-strain genomes for metagenomic binning, comparative biology and taxonomic classification.</title>
        <authorList>
            <person name="Goeker M."/>
        </authorList>
    </citation>
    <scope>NUCLEOTIDE SEQUENCE [LARGE SCALE GENOMIC DNA]</scope>
    <source>
        <strain evidence="1 2">DSM 45480</strain>
    </source>
</reference>
<dbReference type="GO" id="GO:0051920">
    <property type="term" value="F:peroxiredoxin activity"/>
    <property type="evidence" value="ECO:0007669"/>
    <property type="project" value="InterPro"/>
</dbReference>
<dbReference type="RefSeq" id="WP_109636750.1">
    <property type="nucleotide sequence ID" value="NZ_QGHB01000004.1"/>
</dbReference>
<dbReference type="NCBIfam" id="TIGR00778">
    <property type="entry name" value="ahpD_dom"/>
    <property type="match status" value="1"/>
</dbReference>